<dbReference type="InterPro" id="IPR019734">
    <property type="entry name" value="TPR_rpt"/>
</dbReference>
<gene>
    <name evidence="3" type="ORF">BTO13_02750</name>
</gene>
<dbReference type="Proteomes" id="UP000237608">
    <property type="component" value="Unassembled WGS sequence"/>
</dbReference>
<dbReference type="Gene3D" id="1.25.40.10">
    <property type="entry name" value="Tetratricopeptide repeat domain"/>
    <property type="match status" value="3"/>
</dbReference>
<feature type="repeat" description="TPR" evidence="2">
    <location>
        <begin position="212"/>
        <end position="245"/>
    </location>
</feature>
<accession>A0A2S7WES3</accession>
<keyword evidence="1" id="KW-0677">Repeat</keyword>
<dbReference type="SMART" id="SM00028">
    <property type="entry name" value="TPR"/>
    <property type="match status" value="4"/>
</dbReference>
<dbReference type="Pfam" id="PF13181">
    <property type="entry name" value="TPR_8"/>
    <property type="match status" value="2"/>
</dbReference>
<dbReference type="InterPro" id="IPR011990">
    <property type="entry name" value="TPR-like_helical_dom_sf"/>
</dbReference>
<dbReference type="PANTHER" id="PTHR47933">
    <property type="entry name" value="PENTATRICOPEPTIDE REPEAT-CONTAINING PROTEIN 1, MITOCHONDRIAL"/>
    <property type="match status" value="1"/>
</dbReference>
<evidence type="ECO:0000256" key="2">
    <source>
        <dbReference type="PROSITE-ProRule" id="PRU00339"/>
    </source>
</evidence>
<dbReference type="AlphaFoldDB" id="A0A2S7WES3"/>
<evidence type="ECO:0000313" key="4">
    <source>
        <dbReference type="Proteomes" id="UP000237608"/>
    </source>
</evidence>
<keyword evidence="4" id="KW-1185">Reference proteome</keyword>
<evidence type="ECO:0000313" key="3">
    <source>
        <dbReference type="EMBL" id="PQJ76104.1"/>
    </source>
</evidence>
<organism evidence="3 4">
    <name type="scientific">Polaribacter gangjinensis</name>
    <dbReference type="NCBI Taxonomy" id="574710"/>
    <lineage>
        <taxon>Bacteria</taxon>
        <taxon>Pseudomonadati</taxon>
        <taxon>Bacteroidota</taxon>
        <taxon>Flavobacteriia</taxon>
        <taxon>Flavobacteriales</taxon>
        <taxon>Flavobacteriaceae</taxon>
    </lineage>
</organism>
<dbReference type="PANTHER" id="PTHR47933:SF45">
    <property type="entry name" value="PENTACOTRIPEPTIDE-REPEAT REGION OF PRORP DOMAIN-CONTAINING PROTEIN"/>
    <property type="match status" value="1"/>
</dbReference>
<dbReference type="PROSITE" id="PS51257">
    <property type="entry name" value="PROKAR_LIPOPROTEIN"/>
    <property type="match status" value="1"/>
</dbReference>
<keyword evidence="2" id="KW-0802">TPR repeat</keyword>
<sequence>MKTISYIIVLFLIIVSCSKQTKQQITNPKDYANYLKVTENVSLKNAQEELEFWSAKLSTTPNQYPYLQKIAAANTQLFSITGNIEYLKEAENNLLQANEKTNYDNAGYLRSLARNYVSQHRFKEALSLLLKAEQNGENRQLTEFQLIDVYLELGNIKKAEEYLSNVKDFNSFEYLIRISKFSDAIGNLDSAINYLEKALKKIENSNKSDLLEWTYTNLGDYYGHAGRLQDSYQSYLKALAINPTNSYAKKGIAWIIFSHEKNPAKSLDILAAIEQETMAPDLHLLKAEIAEYSGNFAEKEQQIKQYFTAVNNEKYGAMYAKYNVVLLADDKTKVKEAIEIAKKEVLERPTAQSYDLLAWAYFKNGDVKKALSITEKQVIPHTFEPELLFHAVQILKANNKNKEADLLVADLKESSFELGPNTAKILTKL</sequence>
<comment type="caution">
    <text evidence="3">The sequence shown here is derived from an EMBL/GenBank/DDBJ whole genome shotgun (WGS) entry which is preliminary data.</text>
</comment>
<protein>
    <submittedName>
        <fullName evidence="3">Cell surface protein</fullName>
    </submittedName>
</protein>
<dbReference type="InterPro" id="IPR051240">
    <property type="entry name" value="Mito_RNA-Proc/Resp"/>
</dbReference>
<dbReference type="EMBL" id="MSCL01000001">
    <property type="protein sequence ID" value="PQJ76104.1"/>
    <property type="molecule type" value="Genomic_DNA"/>
</dbReference>
<proteinExistence type="predicted"/>
<reference evidence="3 4" key="1">
    <citation type="submission" date="2016-12" db="EMBL/GenBank/DDBJ databases">
        <title>Trade-off between light-utilization and light-protection in marine flavobacteria.</title>
        <authorList>
            <person name="Kumagai Y."/>
            <person name="Yoshizawa S."/>
            <person name="Kogure K."/>
            <person name="Iwasaki W."/>
        </authorList>
    </citation>
    <scope>NUCLEOTIDE SEQUENCE [LARGE SCALE GENOMIC DNA]</scope>
    <source>
        <strain evidence="3 4">KCTC 22729</strain>
    </source>
</reference>
<name>A0A2S7WES3_9FLAO</name>
<dbReference type="GO" id="GO:0003729">
    <property type="term" value="F:mRNA binding"/>
    <property type="evidence" value="ECO:0007669"/>
    <property type="project" value="TreeGrafter"/>
</dbReference>
<dbReference type="SUPFAM" id="SSF48452">
    <property type="entry name" value="TPR-like"/>
    <property type="match status" value="2"/>
</dbReference>
<dbReference type="RefSeq" id="WP_105047245.1">
    <property type="nucleotide sequence ID" value="NZ_CP150662.1"/>
</dbReference>
<dbReference type="PROSITE" id="PS50005">
    <property type="entry name" value="TPR"/>
    <property type="match status" value="1"/>
</dbReference>
<evidence type="ECO:0000256" key="1">
    <source>
        <dbReference type="ARBA" id="ARBA00022737"/>
    </source>
</evidence>
<dbReference type="OrthoDB" id="1399920at2"/>